<dbReference type="EMBL" id="QBLH01000104">
    <property type="protein sequence ID" value="TGZ57940.1"/>
    <property type="molecule type" value="Genomic_DNA"/>
</dbReference>
<comment type="caution">
    <text evidence="2">The sequence shown here is derived from an EMBL/GenBank/DDBJ whole genome shotgun (WGS) entry which is preliminary data.</text>
</comment>
<feature type="region of interest" description="Disordered" evidence="1">
    <location>
        <begin position="1"/>
        <end position="78"/>
    </location>
</feature>
<organism evidence="2 3">
    <name type="scientific">Temnothorax longispinosus</name>
    <dbReference type="NCBI Taxonomy" id="300112"/>
    <lineage>
        <taxon>Eukaryota</taxon>
        <taxon>Metazoa</taxon>
        <taxon>Ecdysozoa</taxon>
        <taxon>Arthropoda</taxon>
        <taxon>Hexapoda</taxon>
        <taxon>Insecta</taxon>
        <taxon>Pterygota</taxon>
        <taxon>Neoptera</taxon>
        <taxon>Endopterygota</taxon>
        <taxon>Hymenoptera</taxon>
        <taxon>Apocrita</taxon>
        <taxon>Aculeata</taxon>
        <taxon>Formicoidea</taxon>
        <taxon>Formicidae</taxon>
        <taxon>Myrmicinae</taxon>
        <taxon>Temnothorax</taxon>
    </lineage>
</organism>
<sequence length="874" mass="98711">MIEAEDEENERCLIVGSKERGRRMERKKEEEKEEEEERRKGHRKGEFVKRRSTAGLSIGSRARRNEGSPRWPTGSVYTGPLLRQHQRLSINHSRSAPLSRLLARACPLVLSANSLQKCDRAANAGVGRRRDVEAKKEKGDRDFSFFRAGEILPPATGSLRMAPILRLQEIQGRAEGRRWRKRKRERETVRVERRRDEEERASEIRVEGWANRANGQRGVPPFAFKREDLRGVTLLARYHTSLIPSSYCRARRTPALDATTGFIAERWAGRTPDHANPRVRQIVRRFRSPSPLSLRLESANLRGIRAARNRLLCPEPFPIFERRLEEKRLRAEGEGVGRGAAAKRGETTMRGEDTRTERERERERGDGNVTIVVLFASDPPSGPSLFLGPSYPPDLGLSEIENRLPKERAAFTVVVDDERVGSRVEGRRGKVREGTAAERQEEEWCGGGGVTGRKEESCRPRRCATEMARGGRRSLVPRLSCPFSVLRSPFRLSLSHRNYGGRAQMYELNEIDAKKRADVPARPPVTRAERGRRPSSPPPPMPSPSPSPSTTSSSPCRQYFVPSRRASARLRGMDLVALSIGRRYRRTGRFSGNSDGPVIALGCCRLTAVASTKKWITRNDSSRRRVPDCLIRHRRSREEPVSLVGGRGEIEIFDQRSIEQIKIRAEKHEAALCAAKCYGKREFFSPALPALHFSIAMWRLHRNTEYLTNNRRTRVVPKKSRTGREKDREGKRKKKKESASRHIVTEDEKGDSRGRKTLGNSEEWDGGVGGMGDGGDGRETRRPARKLRSVVGTQFRAAGREMTAQRVGADNATMEGAEVGKMTAEPSVRHVLPSRLTIGGAWEELRRNARLRAMTDDGASEGAERSERRKQSDR</sequence>
<dbReference type="Proteomes" id="UP000310200">
    <property type="component" value="Unassembled WGS sequence"/>
</dbReference>
<feature type="compositionally biased region" description="Basic and acidic residues" evidence="1">
    <location>
        <begin position="343"/>
        <end position="364"/>
    </location>
</feature>
<keyword evidence="3" id="KW-1185">Reference proteome</keyword>
<evidence type="ECO:0000313" key="2">
    <source>
        <dbReference type="EMBL" id="TGZ57940.1"/>
    </source>
</evidence>
<reference evidence="2 3" key="1">
    <citation type="journal article" date="2019" name="Philos. Trans. R. Soc. Lond., B, Biol. Sci.">
        <title>Ant behaviour and brain gene expression of defending hosts depend on the ecological success of the intruding social parasite.</title>
        <authorList>
            <person name="Kaur R."/>
            <person name="Stoldt M."/>
            <person name="Jongepier E."/>
            <person name="Feldmeyer B."/>
            <person name="Menzel F."/>
            <person name="Bornberg-Bauer E."/>
            <person name="Foitzik S."/>
        </authorList>
    </citation>
    <scope>NUCLEOTIDE SEQUENCE [LARGE SCALE GENOMIC DNA]</scope>
    <source>
        <tissue evidence="2">Whole body</tissue>
    </source>
</reference>
<feature type="compositionally biased region" description="Basic residues" evidence="1">
    <location>
        <begin position="711"/>
        <end position="721"/>
    </location>
</feature>
<feature type="region of interest" description="Disordered" evidence="1">
    <location>
        <begin position="852"/>
        <end position="874"/>
    </location>
</feature>
<feature type="compositionally biased region" description="Pro residues" evidence="1">
    <location>
        <begin position="535"/>
        <end position="547"/>
    </location>
</feature>
<protein>
    <submittedName>
        <fullName evidence="2">Uncharacterized protein</fullName>
    </submittedName>
</protein>
<proteinExistence type="predicted"/>
<name>A0A4S2L5I3_9HYME</name>
<evidence type="ECO:0000313" key="3">
    <source>
        <dbReference type="Proteomes" id="UP000310200"/>
    </source>
</evidence>
<dbReference type="AlphaFoldDB" id="A0A4S2L5I3"/>
<feature type="region of interest" description="Disordered" evidence="1">
    <location>
        <begin position="514"/>
        <end position="557"/>
    </location>
</feature>
<feature type="compositionally biased region" description="Basic and acidic residues" evidence="1">
    <location>
        <begin position="862"/>
        <end position="874"/>
    </location>
</feature>
<feature type="compositionally biased region" description="Basic and acidic residues" evidence="1">
    <location>
        <begin position="737"/>
        <end position="754"/>
    </location>
</feature>
<evidence type="ECO:0000256" key="1">
    <source>
        <dbReference type="SAM" id="MobiDB-lite"/>
    </source>
</evidence>
<gene>
    <name evidence="2" type="ORF">DBV15_07579</name>
</gene>
<feature type="region of interest" description="Disordered" evidence="1">
    <location>
        <begin position="332"/>
        <end position="364"/>
    </location>
</feature>
<feature type="region of interest" description="Disordered" evidence="1">
    <location>
        <begin position="709"/>
        <end position="785"/>
    </location>
</feature>
<accession>A0A4S2L5I3</accession>